<accession>A5D454</accession>
<gene>
    <name evidence="2" type="ordered locus">PTH_0811</name>
</gene>
<protein>
    <recommendedName>
        <fullName evidence="4">TIGR04086 family membrane protein</fullName>
    </recommendedName>
</protein>
<sequence length="148" mass="14932">MAFVRWHGYGRPAGRLAGGALLMGLVWAFGIMLAACAAMCAWVVLAAWPVYEFGAFLTAGSVAGAVLGGAACARAAGRFGLLHGFITGLLFGLFLEALLFAGSPGSFTAAGLALRAAFLGVAGAAGGLAGVNLASRRPSFYAGRRYGK</sequence>
<dbReference type="Pfam" id="PF12670">
    <property type="entry name" value="DUF3792"/>
    <property type="match status" value="1"/>
</dbReference>
<dbReference type="AlphaFoldDB" id="A5D454"/>
<organism evidence="2 3">
    <name type="scientific">Pelotomaculum thermopropionicum (strain DSM 13744 / JCM 10971 / SI)</name>
    <dbReference type="NCBI Taxonomy" id="370438"/>
    <lineage>
        <taxon>Bacteria</taxon>
        <taxon>Bacillati</taxon>
        <taxon>Bacillota</taxon>
        <taxon>Clostridia</taxon>
        <taxon>Eubacteriales</taxon>
        <taxon>Desulfotomaculaceae</taxon>
        <taxon>Pelotomaculum</taxon>
    </lineage>
</organism>
<name>A5D454_PELTS</name>
<evidence type="ECO:0000256" key="1">
    <source>
        <dbReference type="SAM" id="Phobius"/>
    </source>
</evidence>
<dbReference type="eggNOG" id="ENOG502ZVNQ">
    <property type="taxonomic scope" value="Bacteria"/>
</dbReference>
<feature type="transmembrane region" description="Helical" evidence="1">
    <location>
        <begin position="112"/>
        <end position="135"/>
    </location>
</feature>
<dbReference type="InterPro" id="IPR023804">
    <property type="entry name" value="DUF3792_TM"/>
</dbReference>
<proteinExistence type="predicted"/>
<dbReference type="STRING" id="370438.PTH_0811"/>
<dbReference type="EMBL" id="AP009389">
    <property type="protein sequence ID" value="BAF58992.1"/>
    <property type="molecule type" value="Genomic_DNA"/>
</dbReference>
<evidence type="ECO:0000313" key="2">
    <source>
        <dbReference type="EMBL" id="BAF58992.1"/>
    </source>
</evidence>
<evidence type="ECO:0000313" key="3">
    <source>
        <dbReference type="Proteomes" id="UP000006556"/>
    </source>
</evidence>
<feature type="transmembrane region" description="Helical" evidence="1">
    <location>
        <begin position="53"/>
        <end position="73"/>
    </location>
</feature>
<keyword evidence="1" id="KW-1133">Transmembrane helix</keyword>
<keyword evidence="3" id="KW-1185">Reference proteome</keyword>
<dbReference type="KEGG" id="pth:PTH_0811"/>
<dbReference type="NCBIfam" id="TIGR04086">
    <property type="entry name" value="TIGR04086_membr"/>
    <property type="match status" value="1"/>
</dbReference>
<feature type="transmembrane region" description="Helical" evidence="1">
    <location>
        <begin position="80"/>
        <end position="100"/>
    </location>
</feature>
<keyword evidence="1" id="KW-0812">Transmembrane</keyword>
<dbReference type="Proteomes" id="UP000006556">
    <property type="component" value="Chromosome"/>
</dbReference>
<feature type="transmembrane region" description="Helical" evidence="1">
    <location>
        <begin position="21"/>
        <end position="47"/>
    </location>
</feature>
<dbReference type="HOGENOM" id="CLU_1692682_0_0_9"/>
<evidence type="ECO:0008006" key="4">
    <source>
        <dbReference type="Google" id="ProtNLM"/>
    </source>
</evidence>
<reference evidence="3" key="1">
    <citation type="journal article" date="2008" name="Genome Res.">
        <title>The genome of Pelotomaculum thermopropionicum reveals niche-associated evolution in anaerobic microbiota.</title>
        <authorList>
            <person name="Kosaka T."/>
            <person name="Kato S."/>
            <person name="Shimoyama T."/>
            <person name="Ishii S."/>
            <person name="Abe T."/>
            <person name="Watanabe K."/>
        </authorList>
    </citation>
    <scope>NUCLEOTIDE SEQUENCE [LARGE SCALE GENOMIC DNA]</scope>
    <source>
        <strain evidence="3">DSM 13744 / JCM 10971 / SI</strain>
    </source>
</reference>
<keyword evidence="1" id="KW-0472">Membrane</keyword>